<dbReference type="EMBL" id="AP019376">
    <property type="protein sequence ID" value="BBH85827.1"/>
    <property type="molecule type" value="Genomic_DNA"/>
</dbReference>
<dbReference type="Gene3D" id="3.40.50.970">
    <property type="match status" value="1"/>
</dbReference>
<name>A0A455SBI9_9CHLR</name>
<proteinExistence type="predicted"/>
<dbReference type="SUPFAM" id="SSF52518">
    <property type="entry name" value="Thiamin diphosphate-binding fold (THDP-binding)"/>
    <property type="match status" value="1"/>
</dbReference>
<gene>
    <name evidence="1" type="ORF">KTC_05780</name>
</gene>
<reference evidence="1" key="1">
    <citation type="submission" date="2018-12" db="EMBL/GenBank/DDBJ databases">
        <title>Novel natural products biosynthetic potential of the class Ktedonobacteria.</title>
        <authorList>
            <person name="Zheng Y."/>
            <person name="Saitou A."/>
            <person name="Wang C.M."/>
            <person name="Toyoda A."/>
            <person name="Minakuchi Y."/>
            <person name="Sekiguchi Y."/>
            <person name="Ueda K."/>
            <person name="Takano H."/>
            <person name="Sakai Y."/>
            <person name="Yokota A."/>
            <person name="Yabe S."/>
        </authorList>
    </citation>
    <scope>NUCLEOTIDE SEQUENCE</scope>
    <source>
        <strain evidence="1">COM3</strain>
    </source>
</reference>
<accession>A0A455SBI9</accession>
<evidence type="ECO:0000313" key="1">
    <source>
        <dbReference type="EMBL" id="BBH85827.1"/>
    </source>
</evidence>
<dbReference type="InterPro" id="IPR029061">
    <property type="entry name" value="THDP-binding"/>
</dbReference>
<dbReference type="AlphaFoldDB" id="A0A455SBI9"/>
<organism evidence="1">
    <name type="scientific">Thermosporothrix sp. COM3</name>
    <dbReference type="NCBI Taxonomy" id="2490863"/>
    <lineage>
        <taxon>Bacteria</taxon>
        <taxon>Bacillati</taxon>
        <taxon>Chloroflexota</taxon>
        <taxon>Ktedonobacteria</taxon>
        <taxon>Ktedonobacterales</taxon>
        <taxon>Thermosporotrichaceae</taxon>
        <taxon>Thermosporothrix</taxon>
    </lineage>
</organism>
<sequence length="70" mass="7676">MAGNLHLPNLTCILVNNHSSTRDLGDMAAKLTSFGWTSTTINGRDHEQIYQALIQQDPTRPTAVIADIAR</sequence>
<protein>
    <submittedName>
        <fullName evidence="1">Uncharacterized protein</fullName>
    </submittedName>
</protein>